<comment type="caution">
    <text evidence="1">The sequence shown here is derived from an EMBL/GenBank/DDBJ whole genome shotgun (WGS) entry which is preliminary data.</text>
</comment>
<accession>F3KIW6</accession>
<reference evidence="1" key="1">
    <citation type="journal article" date="2011" name="PLoS ONE">
        <title>Genome of a low-salinity ammonia-oxidizing archaeon determined by single-cell and metagenomic analysis.</title>
        <authorList>
            <person name="Blainey P.C."/>
            <person name="Mosier A.C."/>
            <person name="Potanina A."/>
            <person name="Francis C.A."/>
            <person name="Quake S.R."/>
        </authorList>
    </citation>
    <scope>NUCLEOTIDE SEQUENCE [LARGE SCALE GENOMIC DNA]</scope>
    <source>
        <strain evidence="1">SFB1</strain>
    </source>
</reference>
<dbReference type="HOGENOM" id="CLU_1259053_0_0_2"/>
<name>F3KIW6_9ARCH</name>
<gene>
    <name evidence="1" type="ORF">Nlim_0390</name>
</gene>
<dbReference type="Proteomes" id="UP000004348">
    <property type="component" value="Chromosome"/>
</dbReference>
<dbReference type="EMBL" id="AEGP01000025">
    <property type="protein sequence ID" value="EGG42677.1"/>
    <property type="molecule type" value="Genomic_DNA"/>
</dbReference>
<dbReference type="AlphaFoldDB" id="F3KIW6"/>
<sequence length="219" mass="22557">MTKKVLLGVTLTAVITVLMFSSPLADAITGLVSTEVKDNKNTFQKITFSLADNVVTDGSVFGGYAVFTEDGDVIAVTSHKGAYDSAGQKYDNPAITFALCSPEQLGAGLCGPEWHSHLVKPVANDACAIAAVGALTFEEPSATVVAKKDSLKVVNVKKGIKSFTESVTGTATDFTAGNSAVNPNPVTGVGVGVPFDLNPVFDDDGLAAICIGPLAESEE</sequence>
<organism evidence="1">
    <name type="scientific">Candidatus Nitrosarchaeum limnium SFB1</name>
    <dbReference type="NCBI Taxonomy" id="886738"/>
    <lineage>
        <taxon>Archaea</taxon>
        <taxon>Nitrososphaerota</taxon>
        <taxon>Nitrososphaeria</taxon>
        <taxon>Nitrosopumilales</taxon>
        <taxon>Nitrosopumilaceae</taxon>
        <taxon>Nitrosarchaeum</taxon>
    </lineage>
</organism>
<proteinExistence type="predicted"/>
<evidence type="ECO:0000313" key="1">
    <source>
        <dbReference type="EMBL" id="EGG42677.1"/>
    </source>
</evidence>
<protein>
    <submittedName>
        <fullName evidence="1">Uncharacterized protein</fullName>
    </submittedName>
</protein>